<evidence type="ECO:0000256" key="1">
    <source>
        <dbReference type="SAM" id="MobiDB-lite"/>
    </source>
</evidence>
<keyword evidence="3" id="KW-1185">Reference proteome</keyword>
<feature type="region of interest" description="Disordered" evidence="1">
    <location>
        <begin position="29"/>
        <end position="65"/>
    </location>
</feature>
<evidence type="ECO:0000313" key="3">
    <source>
        <dbReference type="Proteomes" id="UP000679950"/>
    </source>
</evidence>
<dbReference type="Proteomes" id="UP000679950">
    <property type="component" value="Unassembled WGS sequence"/>
</dbReference>
<feature type="compositionally biased region" description="Basic and acidic residues" evidence="1">
    <location>
        <begin position="35"/>
        <end position="58"/>
    </location>
</feature>
<evidence type="ECO:0000313" key="2">
    <source>
        <dbReference type="EMBL" id="GIN56277.1"/>
    </source>
</evidence>
<sequence>MEYTLSKCLAIIARLFALVTKHLKNQKRVPRTSKKCLDVRKAKEQQKSSSKERLDVRKSKGTAKM</sequence>
<gene>
    <name evidence="2" type="ORF">J8TS2_05960</name>
</gene>
<reference evidence="2 3" key="1">
    <citation type="submission" date="2021-03" db="EMBL/GenBank/DDBJ databases">
        <title>Antimicrobial resistance genes in bacteria isolated from Japanese honey, and their potential for conferring macrolide and lincosamide resistance in the American foulbrood pathogen Paenibacillus larvae.</title>
        <authorList>
            <person name="Okamoto M."/>
            <person name="Kumagai M."/>
            <person name="Kanamori H."/>
            <person name="Takamatsu D."/>
        </authorList>
    </citation>
    <scope>NUCLEOTIDE SEQUENCE [LARGE SCALE GENOMIC DNA]</scope>
    <source>
        <strain evidence="2 3">J8TS2</strain>
    </source>
</reference>
<comment type="caution">
    <text evidence="2">The sequence shown here is derived from an EMBL/GenBank/DDBJ whole genome shotgun (WGS) entry which is preliminary data.</text>
</comment>
<name>A0ABQ4KE78_9BACI</name>
<proteinExistence type="predicted"/>
<protein>
    <submittedName>
        <fullName evidence="2">Uncharacterized protein</fullName>
    </submittedName>
</protein>
<dbReference type="EMBL" id="BORB01000003">
    <property type="protein sequence ID" value="GIN56277.1"/>
    <property type="molecule type" value="Genomic_DNA"/>
</dbReference>
<accession>A0ABQ4KE78</accession>
<organism evidence="2 3">
    <name type="scientific">Lederbergia ruris</name>
    <dbReference type="NCBI Taxonomy" id="217495"/>
    <lineage>
        <taxon>Bacteria</taxon>
        <taxon>Bacillati</taxon>
        <taxon>Bacillota</taxon>
        <taxon>Bacilli</taxon>
        <taxon>Bacillales</taxon>
        <taxon>Bacillaceae</taxon>
        <taxon>Lederbergia</taxon>
    </lineage>
</organism>